<evidence type="ECO:0000313" key="4">
    <source>
        <dbReference type="EMBL" id="TYJ97144.1"/>
    </source>
</evidence>
<sequence length="496" mass="54817">MHSFMETREGIRKEEKKKKKKATSSASRQPFSKEYDESVATLDGSDVEGVYSSATCVSTFMAPSSSKDATTKKGKRYKGIPTKHPYKKIHRSVTASEDRQQSLLTSQSASSSVSRTQGFLLSTTGYFTPKAVPSQTMDHEASDDTDEDYVPVNKETLVPEETTTSTKDYVSSPNNHTSESQQTEELSESFISMLPPGHVEEGAHKWKYVVRQSIADEANISNHYSYCTTILDLIRNAGILQTVSEVGTFDPRLIHELIVSLPSNFNDLSAEEFYKVNIRGVYFHVSTTGGTVHVWPVDGQLPVTSLTVKYAILHRIGISNWIPSTHASTISTSLGHFVYLVGTEVKVNVGEFIFNHLLRHVDTYVIHIPICFPRILSGFILSQHPTILIPLDTIGTTPRVISLSMRLFQVSHVLDIAAEFENVPRGTKTTTPNPTVGQSLVLSVPVANCLLQALLAEFRSLTRQISDLSDRRTALDAVLRDLRCVASGSLTPPPDQ</sequence>
<gene>
    <name evidence="4" type="ORF">E5676_scaffold174G00160</name>
    <name evidence="3" type="ORF">E6C27_scaffold485G00910</name>
</gene>
<name>A0A5A7VR48_CUCMM</name>
<organism evidence="3 5">
    <name type="scientific">Cucumis melo var. makuwa</name>
    <name type="common">Oriental melon</name>
    <dbReference type="NCBI Taxonomy" id="1194695"/>
    <lineage>
        <taxon>Eukaryota</taxon>
        <taxon>Viridiplantae</taxon>
        <taxon>Streptophyta</taxon>
        <taxon>Embryophyta</taxon>
        <taxon>Tracheophyta</taxon>
        <taxon>Spermatophyta</taxon>
        <taxon>Magnoliopsida</taxon>
        <taxon>eudicotyledons</taxon>
        <taxon>Gunneridae</taxon>
        <taxon>Pentapetalae</taxon>
        <taxon>rosids</taxon>
        <taxon>fabids</taxon>
        <taxon>Cucurbitales</taxon>
        <taxon>Cucurbitaceae</taxon>
        <taxon>Benincaseae</taxon>
        <taxon>Cucumis</taxon>
    </lineage>
</organism>
<dbReference type="EMBL" id="SSTD01018953">
    <property type="protein sequence ID" value="TYJ97144.1"/>
    <property type="molecule type" value="Genomic_DNA"/>
</dbReference>
<evidence type="ECO:0000313" key="3">
    <source>
        <dbReference type="EMBL" id="KAA0067619.1"/>
    </source>
</evidence>
<reference evidence="5 6" key="1">
    <citation type="submission" date="2019-08" db="EMBL/GenBank/DDBJ databases">
        <title>Draft genome sequences of two oriental melons (Cucumis melo L. var makuwa).</title>
        <authorList>
            <person name="Kwon S.-Y."/>
        </authorList>
    </citation>
    <scope>NUCLEOTIDE SEQUENCE [LARGE SCALE GENOMIC DNA]</scope>
    <source>
        <strain evidence="6">cv. Chang Bougi</strain>
        <strain evidence="5">cv. SW 3</strain>
        <tissue evidence="3">Leaf</tissue>
    </source>
</reference>
<evidence type="ECO:0000259" key="2">
    <source>
        <dbReference type="Pfam" id="PF20167"/>
    </source>
</evidence>
<feature type="region of interest" description="Disordered" evidence="1">
    <location>
        <begin position="130"/>
        <end position="188"/>
    </location>
</feature>
<evidence type="ECO:0000313" key="5">
    <source>
        <dbReference type="Proteomes" id="UP000321393"/>
    </source>
</evidence>
<dbReference type="Proteomes" id="UP000321393">
    <property type="component" value="Unassembled WGS sequence"/>
</dbReference>
<feature type="compositionally biased region" description="Low complexity" evidence="1">
    <location>
        <begin position="101"/>
        <end position="110"/>
    </location>
</feature>
<dbReference type="InterPro" id="IPR046796">
    <property type="entry name" value="Transposase_32_dom"/>
</dbReference>
<accession>A0A5A7VR48</accession>
<comment type="caution">
    <text evidence="3">The sequence shown here is derived from an EMBL/GenBank/DDBJ whole genome shotgun (WGS) entry which is preliminary data.</text>
</comment>
<dbReference type="AlphaFoldDB" id="A0A5A7VR48"/>
<dbReference type="Pfam" id="PF20167">
    <property type="entry name" value="Transposase_32"/>
    <property type="match status" value="1"/>
</dbReference>
<dbReference type="Proteomes" id="UP000321947">
    <property type="component" value="Unassembled WGS sequence"/>
</dbReference>
<protein>
    <submittedName>
        <fullName evidence="3">Envelope-like protein</fullName>
    </submittedName>
</protein>
<dbReference type="OrthoDB" id="1425037at2759"/>
<dbReference type="EMBL" id="SSTE01000480">
    <property type="protein sequence ID" value="KAA0067619.1"/>
    <property type="molecule type" value="Genomic_DNA"/>
</dbReference>
<proteinExistence type="predicted"/>
<evidence type="ECO:0000256" key="1">
    <source>
        <dbReference type="SAM" id="MobiDB-lite"/>
    </source>
</evidence>
<feature type="region of interest" description="Disordered" evidence="1">
    <location>
        <begin position="1"/>
        <end position="39"/>
    </location>
</feature>
<feature type="compositionally biased region" description="Polar residues" evidence="1">
    <location>
        <begin position="161"/>
        <end position="176"/>
    </location>
</feature>
<feature type="region of interest" description="Disordered" evidence="1">
    <location>
        <begin position="62"/>
        <end position="110"/>
    </location>
</feature>
<feature type="compositionally biased region" description="Basic and acidic residues" evidence="1">
    <location>
        <begin position="1"/>
        <end position="14"/>
    </location>
</feature>
<evidence type="ECO:0000313" key="6">
    <source>
        <dbReference type="Proteomes" id="UP000321947"/>
    </source>
</evidence>
<feature type="domain" description="Putative plant transposon protein" evidence="2">
    <location>
        <begin position="238"/>
        <end position="377"/>
    </location>
</feature>